<dbReference type="InterPro" id="IPR029903">
    <property type="entry name" value="RmlD-like-bd"/>
</dbReference>
<dbReference type="RefSeq" id="WP_121376784.1">
    <property type="nucleotide sequence ID" value="NZ_RBLC01000003.1"/>
</dbReference>
<evidence type="ECO:0000256" key="1">
    <source>
        <dbReference type="ARBA" id="ARBA00004781"/>
    </source>
</evidence>
<proteinExistence type="inferred from homology"/>
<keyword evidence="6" id="KW-0560">Oxidoreductase</keyword>
<evidence type="ECO:0000256" key="2">
    <source>
        <dbReference type="ARBA" id="ARBA00010944"/>
    </source>
</evidence>
<dbReference type="Gene3D" id="3.90.25.10">
    <property type="entry name" value="UDP-galactose 4-epimerase, domain 1"/>
    <property type="match status" value="1"/>
</dbReference>
<dbReference type="PANTHER" id="PTHR10491:SF4">
    <property type="entry name" value="METHIONINE ADENOSYLTRANSFERASE 2 SUBUNIT BETA"/>
    <property type="match status" value="1"/>
</dbReference>
<dbReference type="GO" id="GO:0008831">
    <property type="term" value="F:dTDP-4-dehydrorhamnose reductase activity"/>
    <property type="evidence" value="ECO:0007669"/>
    <property type="project" value="UniProtKB-EC"/>
</dbReference>
<dbReference type="InterPro" id="IPR036291">
    <property type="entry name" value="NAD(P)-bd_dom_sf"/>
</dbReference>
<keyword evidence="6" id="KW-0521">NADP</keyword>
<evidence type="ECO:0000256" key="5">
    <source>
        <dbReference type="ARBA" id="ARBA00048200"/>
    </source>
</evidence>
<dbReference type="AlphaFoldDB" id="A0A495M977"/>
<gene>
    <name evidence="8" type="ORF">CLV94_2480</name>
</gene>
<dbReference type="GO" id="GO:0019305">
    <property type="term" value="P:dTDP-rhamnose biosynthetic process"/>
    <property type="evidence" value="ECO:0007669"/>
    <property type="project" value="UniProtKB-UniPathway"/>
</dbReference>
<comment type="caution">
    <text evidence="8">The sequence shown here is derived from an EMBL/GenBank/DDBJ whole genome shotgun (WGS) entry which is preliminary data.</text>
</comment>
<evidence type="ECO:0000256" key="4">
    <source>
        <dbReference type="ARBA" id="ARBA00017099"/>
    </source>
</evidence>
<protein>
    <recommendedName>
        <fullName evidence="4 6">dTDP-4-dehydrorhamnose reductase</fullName>
        <ecNumber evidence="3 6">1.1.1.133</ecNumber>
    </recommendedName>
</protein>
<dbReference type="OrthoDB" id="9803892at2"/>
<feature type="domain" description="RmlD-like substrate binding" evidence="7">
    <location>
        <begin position="3"/>
        <end position="283"/>
    </location>
</feature>
<evidence type="ECO:0000313" key="9">
    <source>
        <dbReference type="Proteomes" id="UP000277579"/>
    </source>
</evidence>
<organism evidence="8 9">
    <name type="scientific">Flavobacterium endophyticum</name>
    <dbReference type="NCBI Taxonomy" id="1540163"/>
    <lineage>
        <taxon>Bacteria</taxon>
        <taxon>Pseudomonadati</taxon>
        <taxon>Bacteroidota</taxon>
        <taxon>Flavobacteriia</taxon>
        <taxon>Flavobacteriales</taxon>
        <taxon>Flavobacteriaceae</taxon>
        <taxon>Flavobacterium</taxon>
    </lineage>
</organism>
<comment type="similarity">
    <text evidence="2 6">Belongs to the dTDP-4-dehydrorhamnose reductase family.</text>
</comment>
<dbReference type="Gene3D" id="3.40.50.720">
    <property type="entry name" value="NAD(P)-binding Rossmann-like Domain"/>
    <property type="match status" value="1"/>
</dbReference>
<dbReference type="UniPathway" id="UPA00124"/>
<accession>A0A495M977</accession>
<dbReference type="GO" id="GO:0005829">
    <property type="term" value="C:cytosol"/>
    <property type="evidence" value="ECO:0007669"/>
    <property type="project" value="TreeGrafter"/>
</dbReference>
<dbReference type="InterPro" id="IPR005913">
    <property type="entry name" value="dTDP_dehydrorham_reduct"/>
</dbReference>
<comment type="catalytic activity">
    <reaction evidence="5">
        <text>dTDP-beta-L-rhamnose + NADP(+) = dTDP-4-dehydro-beta-L-rhamnose + NADPH + H(+)</text>
        <dbReference type="Rhea" id="RHEA:21796"/>
        <dbReference type="ChEBI" id="CHEBI:15378"/>
        <dbReference type="ChEBI" id="CHEBI:57510"/>
        <dbReference type="ChEBI" id="CHEBI:57783"/>
        <dbReference type="ChEBI" id="CHEBI:58349"/>
        <dbReference type="ChEBI" id="CHEBI:62830"/>
        <dbReference type="EC" id="1.1.1.133"/>
    </reaction>
</comment>
<dbReference type="PANTHER" id="PTHR10491">
    <property type="entry name" value="DTDP-4-DEHYDRORHAMNOSE REDUCTASE"/>
    <property type="match status" value="1"/>
</dbReference>
<dbReference type="CDD" id="cd05254">
    <property type="entry name" value="dTDP_HR_like_SDR_e"/>
    <property type="match status" value="1"/>
</dbReference>
<name>A0A495M977_9FLAO</name>
<comment type="pathway">
    <text evidence="1 6">Carbohydrate biosynthesis; dTDP-L-rhamnose biosynthesis.</text>
</comment>
<keyword evidence="9" id="KW-1185">Reference proteome</keyword>
<evidence type="ECO:0000313" key="8">
    <source>
        <dbReference type="EMBL" id="RKS21845.1"/>
    </source>
</evidence>
<evidence type="ECO:0000256" key="6">
    <source>
        <dbReference type="RuleBase" id="RU364082"/>
    </source>
</evidence>
<comment type="function">
    <text evidence="6">Catalyzes the reduction of dTDP-6-deoxy-L-lyxo-4-hexulose to yield dTDP-L-rhamnose.</text>
</comment>
<dbReference type="EC" id="1.1.1.133" evidence="3 6"/>
<dbReference type="NCBIfam" id="TIGR01214">
    <property type="entry name" value="rmlD"/>
    <property type="match status" value="1"/>
</dbReference>
<dbReference type="SUPFAM" id="SSF51735">
    <property type="entry name" value="NAD(P)-binding Rossmann-fold domains"/>
    <property type="match status" value="1"/>
</dbReference>
<evidence type="ECO:0000259" key="7">
    <source>
        <dbReference type="Pfam" id="PF04321"/>
    </source>
</evidence>
<dbReference type="Proteomes" id="UP000277579">
    <property type="component" value="Unassembled WGS sequence"/>
</dbReference>
<dbReference type="EMBL" id="RBLC01000003">
    <property type="protein sequence ID" value="RKS21845.1"/>
    <property type="molecule type" value="Genomic_DNA"/>
</dbReference>
<dbReference type="Pfam" id="PF04321">
    <property type="entry name" value="RmlD_sub_bind"/>
    <property type="match status" value="1"/>
</dbReference>
<reference evidence="8 9" key="1">
    <citation type="submission" date="2018-10" db="EMBL/GenBank/DDBJ databases">
        <title>Genomic Encyclopedia of Archaeal and Bacterial Type Strains, Phase II (KMG-II): from individual species to whole genera.</title>
        <authorList>
            <person name="Goeker M."/>
        </authorList>
    </citation>
    <scope>NUCLEOTIDE SEQUENCE [LARGE SCALE GENOMIC DNA]</scope>
    <source>
        <strain evidence="8 9">DSM 29537</strain>
    </source>
</reference>
<sequence>MKKILITGSNGQVGSELRVLASHYPAFDFVFVDRSDFSLENEVEITTFLNRTKADYIINCAAYTAVDKAETEIELADLINHKAVGIIAQWCFQNNCKLIHISTDYVFDGTSAVPLKENDSTNPQSQYGKTKLLGELACLKNNPNSIIIRTSWVYSEFGNNFVKTMLRLMKERDSINVVNDQIGSPTYAKDLAEAILKIITSEDWHEGIYNFSNEGKISWFEFALAIKEISKSNCEVKGIPSTEYPTPAKRPAYSLLDKTKIKEVYKIEISDYKHSLEKCLDNINKNNKF</sequence>
<evidence type="ECO:0000256" key="3">
    <source>
        <dbReference type="ARBA" id="ARBA00012929"/>
    </source>
</evidence>